<dbReference type="Pfam" id="PF00672">
    <property type="entry name" value="HAMP"/>
    <property type="match status" value="1"/>
</dbReference>
<keyword evidence="5" id="KW-0472">Membrane</keyword>
<organism evidence="8 9">
    <name type="scientific">Hydrogenophaga intermedia</name>
    <dbReference type="NCBI Taxonomy" id="65786"/>
    <lineage>
        <taxon>Bacteria</taxon>
        <taxon>Pseudomonadati</taxon>
        <taxon>Pseudomonadota</taxon>
        <taxon>Betaproteobacteria</taxon>
        <taxon>Burkholderiales</taxon>
        <taxon>Comamonadaceae</taxon>
        <taxon>Hydrogenophaga</taxon>
    </lineage>
</organism>
<dbReference type="CDD" id="cd11386">
    <property type="entry name" value="MCP_signal"/>
    <property type="match status" value="1"/>
</dbReference>
<dbReference type="CDD" id="cd06225">
    <property type="entry name" value="HAMP"/>
    <property type="match status" value="1"/>
</dbReference>
<dbReference type="FunFam" id="1.10.287.950:FF:000001">
    <property type="entry name" value="Methyl-accepting chemotaxis sensory transducer"/>
    <property type="match status" value="1"/>
</dbReference>
<dbReference type="GO" id="GO:0005886">
    <property type="term" value="C:plasma membrane"/>
    <property type="evidence" value="ECO:0007669"/>
    <property type="project" value="TreeGrafter"/>
</dbReference>
<dbReference type="InterPro" id="IPR004090">
    <property type="entry name" value="Chemotax_Me-accpt_rcpt"/>
</dbReference>
<dbReference type="Proteomes" id="UP000028878">
    <property type="component" value="Unassembled WGS sequence"/>
</dbReference>
<dbReference type="InterPro" id="IPR004089">
    <property type="entry name" value="MCPsignal_dom"/>
</dbReference>
<dbReference type="SMART" id="SM00283">
    <property type="entry name" value="MA"/>
    <property type="match status" value="1"/>
</dbReference>
<evidence type="ECO:0000259" key="7">
    <source>
        <dbReference type="PROSITE" id="PS50885"/>
    </source>
</evidence>
<dbReference type="InterPro" id="IPR003660">
    <property type="entry name" value="HAMP_dom"/>
</dbReference>
<dbReference type="AlphaFoldDB" id="A0A1L1PX64"/>
<reference evidence="9" key="2">
    <citation type="submission" date="2014-11" db="EMBL/GenBank/DDBJ databases">
        <title>Draft genome sequence of Hydrogenophaga intermedia S1.</title>
        <authorList>
            <person name="Gan H.M."/>
            <person name="Chew T.H."/>
            <person name="Stolz A."/>
        </authorList>
    </citation>
    <scope>NUCLEOTIDE SEQUENCE [LARGE SCALE GENOMIC DNA]</scope>
    <source>
        <strain evidence="9">S1</strain>
    </source>
</reference>
<feature type="domain" description="Methyl-accepting transducer" evidence="6">
    <location>
        <begin position="273"/>
        <end position="502"/>
    </location>
</feature>
<accession>A0A1L1PX64</accession>
<proteinExistence type="inferred from homology"/>
<dbReference type="GO" id="GO:0007165">
    <property type="term" value="P:signal transduction"/>
    <property type="evidence" value="ECO:0007669"/>
    <property type="project" value="UniProtKB-KW"/>
</dbReference>
<dbReference type="PROSITE" id="PS50111">
    <property type="entry name" value="CHEMOTAXIS_TRANSDUC_2"/>
    <property type="match status" value="1"/>
</dbReference>
<keyword evidence="5" id="KW-1133">Transmembrane helix</keyword>
<reference evidence="9" key="1">
    <citation type="submission" date="2014-02" db="EMBL/GenBank/DDBJ databases">
        <authorList>
            <person name="Gan H."/>
        </authorList>
    </citation>
    <scope>NUCLEOTIDE SEQUENCE [LARGE SCALE GENOMIC DNA]</scope>
    <source>
        <strain evidence="9">S1</strain>
    </source>
</reference>
<evidence type="ECO:0000256" key="5">
    <source>
        <dbReference type="SAM" id="Phobius"/>
    </source>
</evidence>
<evidence type="ECO:0000256" key="2">
    <source>
        <dbReference type="ARBA" id="ARBA00022481"/>
    </source>
</evidence>
<keyword evidence="2" id="KW-0488">Methylation</keyword>
<keyword evidence="5" id="KW-0812">Transmembrane</keyword>
<dbReference type="GO" id="GO:0006935">
    <property type="term" value="P:chemotaxis"/>
    <property type="evidence" value="ECO:0007669"/>
    <property type="project" value="InterPro"/>
</dbReference>
<dbReference type="PROSITE" id="PS50885">
    <property type="entry name" value="HAMP"/>
    <property type="match status" value="1"/>
</dbReference>
<dbReference type="EMBL" id="CCAE010000037">
    <property type="protein sequence ID" value="CDN89221.1"/>
    <property type="molecule type" value="Genomic_DNA"/>
</dbReference>
<dbReference type="PRINTS" id="PR00260">
    <property type="entry name" value="CHEMTRNSDUCR"/>
</dbReference>
<dbReference type="SUPFAM" id="SSF58104">
    <property type="entry name" value="Methyl-accepting chemotaxis protein (MCP) signaling domain"/>
    <property type="match status" value="1"/>
</dbReference>
<comment type="subcellular location">
    <subcellularLocation>
        <location evidence="1">Membrane</location>
    </subcellularLocation>
</comment>
<feature type="domain" description="HAMP" evidence="7">
    <location>
        <begin position="216"/>
        <end position="268"/>
    </location>
</feature>
<gene>
    <name evidence="8" type="ORF">BN948_03658</name>
</gene>
<evidence type="ECO:0000256" key="3">
    <source>
        <dbReference type="ARBA" id="ARBA00029447"/>
    </source>
</evidence>
<keyword evidence="9" id="KW-1185">Reference proteome</keyword>
<dbReference type="RefSeq" id="WP_009520504.1">
    <property type="nucleotide sequence ID" value="NZ_CCAE010000037.1"/>
</dbReference>
<dbReference type="SMART" id="SM00304">
    <property type="entry name" value="HAMP"/>
    <property type="match status" value="1"/>
</dbReference>
<dbReference type="InterPro" id="IPR024478">
    <property type="entry name" value="HlyB_4HB_MCP"/>
</dbReference>
<dbReference type="Pfam" id="PF12729">
    <property type="entry name" value="4HB_MCP_1"/>
    <property type="match status" value="1"/>
</dbReference>
<dbReference type="PANTHER" id="PTHR43531:SF14">
    <property type="entry name" value="METHYL-ACCEPTING CHEMOTAXIS PROTEIN I-RELATED"/>
    <property type="match status" value="1"/>
</dbReference>
<evidence type="ECO:0000313" key="9">
    <source>
        <dbReference type="Proteomes" id="UP000028878"/>
    </source>
</evidence>
<dbReference type="Gene3D" id="1.10.287.950">
    <property type="entry name" value="Methyl-accepting chemotaxis protein"/>
    <property type="match status" value="1"/>
</dbReference>
<evidence type="ECO:0000256" key="4">
    <source>
        <dbReference type="PROSITE-ProRule" id="PRU00284"/>
    </source>
</evidence>
<sequence length="518" mass="54646">MQAFMRQFTVRQRMVGAIAVVLALLGLVGGAGLWGMWRLSNVANEFTERAYQETVTLSQLKASMGAMTRHEKDMIIAYEKPDLVVAAKARWKTEADKTAATMGTLLAGRDESRDALVTQMQERLKAYMAALEPVSHQLESGGYETATIANRMLGRAHEQHKGLTELLDQVEASLGEDVSALSARSDSASQQTLWVFGIALALAALIVVPTTLANMHSICAPVDRARQLADAIAEGDLTRTVQATGRDEIADLLRALGRMQASLSRIVGDVRNSSDSIGTASQEIATGNQDLSSRTEQTASNLQQTAASMEQLSSTVRQSADAARQASAMAAANAEVAARGGEVVGQVVTTMQEIQHSSQKIGDIIGVIDGIAFQTNILALNAAVEAARAGEQGRGFAVVAAEVRSLAQRSAEAAKEIKGLIGDSVDKVQTGTQLVAQAGSTIGEIVDNAQKISAFVTDITTAAQEQSDGIGQVNTAVGQLDQMTQQNAALVEQSAAAAESLREQAGRLATAVQVFRVG</sequence>
<protein>
    <submittedName>
        <fullName evidence="8">Methyl-accepting chemotaxis sensory transducer</fullName>
    </submittedName>
</protein>
<comment type="similarity">
    <text evidence="3">Belongs to the methyl-accepting chemotaxis (MCP) protein family.</text>
</comment>
<evidence type="ECO:0000313" key="8">
    <source>
        <dbReference type="EMBL" id="CDN89221.1"/>
    </source>
</evidence>
<keyword evidence="4" id="KW-0807">Transducer</keyword>
<evidence type="ECO:0000259" key="6">
    <source>
        <dbReference type="PROSITE" id="PS50111"/>
    </source>
</evidence>
<feature type="transmembrane region" description="Helical" evidence="5">
    <location>
        <begin position="193"/>
        <end position="214"/>
    </location>
</feature>
<evidence type="ECO:0000256" key="1">
    <source>
        <dbReference type="ARBA" id="ARBA00004370"/>
    </source>
</evidence>
<dbReference type="Pfam" id="PF00015">
    <property type="entry name" value="MCPsignal"/>
    <property type="match status" value="1"/>
</dbReference>
<dbReference type="GO" id="GO:0004888">
    <property type="term" value="F:transmembrane signaling receptor activity"/>
    <property type="evidence" value="ECO:0007669"/>
    <property type="project" value="InterPro"/>
</dbReference>
<name>A0A1L1PX64_HYDIT</name>
<dbReference type="PANTHER" id="PTHR43531">
    <property type="entry name" value="PROTEIN ICFG"/>
    <property type="match status" value="1"/>
</dbReference>
<dbReference type="InterPro" id="IPR051310">
    <property type="entry name" value="MCP_chemotaxis"/>
</dbReference>